<comment type="caution">
    <text evidence="4">The sequence shown here is derived from an EMBL/GenBank/DDBJ whole genome shotgun (WGS) entry which is preliminary data.</text>
</comment>
<dbReference type="InterPro" id="IPR051396">
    <property type="entry name" value="Bact_Antivir_Def_Nuclease"/>
</dbReference>
<protein>
    <recommendedName>
        <fullName evidence="6">DUF3696 domain-containing protein</fullName>
    </recommendedName>
</protein>
<organism evidence="4 5">
    <name type="scientific">Candidatus Accumulibacter appositus</name>
    <dbReference type="NCBI Taxonomy" id="1454003"/>
    <lineage>
        <taxon>Bacteria</taxon>
        <taxon>Pseudomonadati</taxon>
        <taxon>Pseudomonadota</taxon>
        <taxon>Betaproteobacteria</taxon>
        <taxon>Candidatus Accumulibacter</taxon>
    </lineage>
</organism>
<reference evidence="4 5" key="1">
    <citation type="submission" date="2014-02" db="EMBL/GenBank/DDBJ databases">
        <title>Expanding our view of genomic diversity in Candidatus Accumulibacter clades.</title>
        <authorList>
            <person name="Skennerton C.T."/>
            <person name="Barr J.J."/>
            <person name="Slater F.R."/>
            <person name="Bond P.L."/>
            <person name="Tyson G.W."/>
        </authorList>
    </citation>
    <scope>NUCLEOTIDE SEQUENCE [LARGE SCALE GENOMIC DNA]</scope>
    <source>
        <strain evidence="5">BA-92</strain>
    </source>
</reference>
<dbReference type="AlphaFoldDB" id="A0A011PNC5"/>
<proteinExistence type="predicted"/>
<dbReference type="Proteomes" id="UP000021816">
    <property type="component" value="Unassembled WGS sequence"/>
</dbReference>
<gene>
    <name evidence="4" type="ORF">AW10_03094</name>
</gene>
<dbReference type="GO" id="GO:0016887">
    <property type="term" value="F:ATP hydrolysis activity"/>
    <property type="evidence" value="ECO:0007669"/>
    <property type="project" value="InterPro"/>
</dbReference>
<sequence>MRITAIEIENFKGISERVRVDLKPITLLFGANSAGKSTILHALLYMKDVLERRNLDAITTPVSGRALDLGGFRNFVHGQDLNRTVRIALFMDLTGGELPEMAPTYQLPSALSPAAESRVEQLYRRQSDILDSIQSAKVEIEVRWNEEARKAVSFAYTLGLNGSDLIRIERESEELKVAKFDWCNAAVSRPPTDEERQLRSWDLEEDRESTREQQDEPVPSLPDILPRFYKKRSVFLGLKQHWLRKHQDPIPDFSVIETLNLPESDSDFEQRRGDYEPSDLDYIEIAKMRAWEGTAFLARLIFGPGKLVQDCLQGLRYIGPLRARPPRESTPSGELSDWSEGLAAWKALESEGNSSELIDQVSEWLAGKDRLNSGYGLERKHLAQVDAGAFQKAVDGDIDRARLLDLLKEAPKSTEIKLVERRTGLRLDPSDVGVGISQVLPIVVGAVVPGGSLVAIEQPELHIHPAMQVALGDLFIEGVKKRGMSFLIETHSEHLMLRLLRRIREKAGSELPSELPDFSRDDLSVLYVERSGAERMEIVSIDIDQTGKFVSRWPRGFFPERMHEALPKEIRERVESKWQGGK</sequence>
<dbReference type="Pfam" id="PF13175">
    <property type="entry name" value="AAA_15"/>
    <property type="match status" value="1"/>
</dbReference>
<feature type="compositionally biased region" description="Basic and acidic residues" evidence="1">
    <location>
        <begin position="191"/>
        <end position="214"/>
    </location>
</feature>
<feature type="region of interest" description="Disordered" evidence="1">
    <location>
        <begin position="191"/>
        <end position="218"/>
    </location>
</feature>
<dbReference type="InterPro" id="IPR003959">
    <property type="entry name" value="ATPase_AAA_core"/>
</dbReference>
<name>A0A011PNC5_9PROT</name>
<evidence type="ECO:0000259" key="3">
    <source>
        <dbReference type="Pfam" id="PF13304"/>
    </source>
</evidence>
<dbReference type="PATRIC" id="fig|1454003.3.peg.3151"/>
<evidence type="ECO:0008006" key="6">
    <source>
        <dbReference type="Google" id="ProtNLM"/>
    </source>
</evidence>
<dbReference type="STRING" id="1454003.AW10_03094"/>
<evidence type="ECO:0000313" key="4">
    <source>
        <dbReference type="EMBL" id="EXI78380.1"/>
    </source>
</evidence>
<dbReference type="PANTHER" id="PTHR43581:SF2">
    <property type="entry name" value="EXCINUCLEASE ATPASE SUBUNIT"/>
    <property type="match status" value="1"/>
</dbReference>
<evidence type="ECO:0000313" key="5">
    <source>
        <dbReference type="Proteomes" id="UP000021816"/>
    </source>
</evidence>
<evidence type="ECO:0000256" key="1">
    <source>
        <dbReference type="SAM" id="MobiDB-lite"/>
    </source>
</evidence>
<dbReference type="InterPro" id="IPR041685">
    <property type="entry name" value="AAA_GajA/Old/RecF-like"/>
</dbReference>
<dbReference type="EMBL" id="JEMX01000073">
    <property type="protein sequence ID" value="EXI78380.1"/>
    <property type="molecule type" value="Genomic_DNA"/>
</dbReference>
<dbReference type="PANTHER" id="PTHR43581">
    <property type="entry name" value="ATP/GTP PHOSPHATASE"/>
    <property type="match status" value="1"/>
</dbReference>
<accession>A0A011PNC5</accession>
<dbReference type="Pfam" id="PF13304">
    <property type="entry name" value="AAA_21"/>
    <property type="match status" value="1"/>
</dbReference>
<evidence type="ECO:0000259" key="2">
    <source>
        <dbReference type="Pfam" id="PF13175"/>
    </source>
</evidence>
<dbReference type="InterPro" id="IPR027417">
    <property type="entry name" value="P-loop_NTPase"/>
</dbReference>
<dbReference type="GO" id="GO:0005524">
    <property type="term" value="F:ATP binding"/>
    <property type="evidence" value="ECO:0007669"/>
    <property type="project" value="InterPro"/>
</dbReference>
<dbReference type="SUPFAM" id="SSF52540">
    <property type="entry name" value="P-loop containing nucleoside triphosphate hydrolases"/>
    <property type="match status" value="1"/>
</dbReference>
<feature type="domain" description="Endonuclease GajA/Old nuclease/RecF-like AAA" evidence="2">
    <location>
        <begin position="1"/>
        <end position="50"/>
    </location>
</feature>
<dbReference type="Gene3D" id="3.40.50.300">
    <property type="entry name" value="P-loop containing nucleotide triphosphate hydrolases"/>
    <property type="match status" value="1"/>
</dbReference>
<feature type="domain" description="ATPase AAA-type core" evidence="3">
    <location>
        <begin position="357"/>
        <end position="496"/>
    </location>
</feature>